<dbReference type="EMBL" id="CP012109">
    <property type="protein sequence ID" value="AKQ68525.1"/>
    <property type="molecule type" value="Genomic_DNA"/>
</dbReference>
<feature type="transmembrane region" description="Helical" evidence="6">
    <location>
        <begin position="54"/>
        <end position="75"/>
    </location>
</feature>
<dbReference type="KEGG" id="mym:A176_005437"/>
<feature type="transmembrane region" description="Helical" evidence="6">
    <location>
        <begin position="216"/>
        <end position="234"/>
    </location>
</feature>
<evidence type="ECO:0000256" key="2">
    <source>
        <dbReference type="ARBA" id="ARBA00022475"/>
    </source>
</evidence>
<organism evidence="7 8">
    <name type="scientific">Pseudomyxococcus hansupus</name>
    <dbReference type="NCBI Taxonomy" id="1297742"/>
    <lineage>
        <taxon>Bacteria</taxon>
        <taxon>Pseudomonadati</taxon>
        <taxon>Myxococcota</taxon>
        <taxon>Myxococcia</taxon>
        <taxon>Myxococcales</taxon>
        <taxon>Cystobacterineae</taxon>
        <taxon>Myxococcaceae</taxon>
        <taxon>Pseudomyxococcus</taxon>
    </lineage>
</organism>
<gene>
    <name evidence="7" type="ORF">A176_005437</name>
</gene>
<feature type="transmembrane region" description="Helical" evidence="6">
    <location>
        <begin position="96"/>
        <end position="118"/>
    </location>
</feature>
<dbReference type="PANTHER" id="PTHR30294">
    <property type="entry name" value="MEMBRANE COMPONENT OF ABC TRANSPORTER YHHJ-RELATED"/>
    <property type="match status" value="1"/>
</dbReference>
<dbReference type="Proteomes" id="UP000009026">
    <property type="component" value="Chromosome"/>
</dbReference>
<dbReference type="AlphaFoldDB" id="A0A0H4X4J8"/>
<keyword evidence="4 6" id="KW-1133">Transmembrane helix</keyword>
<dbReference type="PATRIC" id="fig|1297742.4.peg.5524"/>
<comment type="subcellular location">
    <subcellularLocation>
        <location evidence="1">Cell membrane</location>
        <topology evidence="1">Multi-pass membrane protein</topology>
    </subcellularLocation>
</comment>
<dbReference type="STRING" id="1297742.A176_005437"/>
<evidence type="ECO:0000256" key="4">
    <source>
        <dbReference type="ARBA" id="ARBA00022989"/>
    </source>
</evidence>
<feature type="transmembrane region" description="Helical" evidence="6">
    <location>
        <begin position="130"/>
        <end position="150"/>
    </location>
</feature>
<evidence type="ECO:0000256" key="6">
    <source>
        <dbReference type="SAM" id="Phobius"/>
    </source>
</evidence>
<sequence length="240" mass="26242">MKALLIARRELSAYLRTLSGYVIIAVILALNGLFFNAYALGGASKRSAEVLSQFFYYSSGFTIVASVFISMRLLAEERQTGTLPLLYSSPLRDRDIVLGKFLAGLAFLALYVACTVYMPLLVLVNGKVSFGHVAGGYFGLLLLGSASLAVGTFGSALARNQLLAAITSAVMLVALILCWLLARITEQPLADVFSAMSLWNQHFPPFQAGLIHVRDVVYYLVVTYVALFAATRVLEARRWR</sequence>
<keyword evidence="8" id="KW-1185">Reference proteome</keyword>
<feature type="transmembrane region" description="Helical" evidence="6">
    <location>
        <begin position="162"/>
        <end position="182"/>
    </location>
</feature>
<evidence type="ECO:0000313" key="8">
    <source>
        <dbReference type="Proteomes" id="UP000009026"/>
    </source>
</evidence>
<feature type="transmembrane region" description="Helical" evidence="6">
    <location>
        <begin position="21"/>
        <end position="42"/>
    </location>
</feature>
<evidence type="ECO:0000313" key="7">
    <source>
        <dbReference type="EMBL" id="AKQ68525.1"/>
    </source>
</evidence>
<dbReference type="Pfam" id="PF12679">
    <property type="entry name" value="ABC2_membrane_2"/>
    <property type="match status" value="1"/>
</dbReference>
<dbReference type="eggNOG" id="COG1277">
    <property type="taxonomic scope" value="Bacteria"/>
</dbReference>
<reference evidence="7 8" key="1">
    <citation type="journal article" date="2016" name="PLoS ONE">
        <title>Complete Genome Sequence and Comparative Genomics of a Novel Myxobacterium Myxococcus hansupus.</title>
        <authorList>
            <person name="Sharma G."/>
            <person name="Narwani T."/>
            <person name="Subramanian S."/>
        </authorList>
    </citation>
    <scope>NUCLEOTIDE SEQUENCE [LARGE SCALE GENOMIC DNA]</scope>
    <source>
        <strain evidence="8">mixupus</strain>
    </source>
</reference>
<dbReference type="InterPro" id="IPR051449">
    <property type="entry name" value="ABC-2_transporter_component"/>
</dbReference>
<keyword evidence="2" id="KW-1003">Cell membrane</keyword>
<keyword evidence="3 6" id="KW-0812">Transmembrane</keyword>
<evidence type="ECO:0000256" key="5">
    <source>
        <dbReference type="ARBA" id="ARBA00023136"/>
    </source>
</evidence>
<evidence type="ECO:0000256" key="1">
    <source>
        <dbReference type="ARBA" id="ARBA00004651"/>
    </source>
</evidence>
<dbReference type="PANTHER" id="PTHR30294:SF29">
    <property type="entry name" value="MULTIDRUG ABC TRANSPORTER PERMEASE YBHS-RELATED"/>
    <property type="match status" value="1"/>
</dbReference>
<dbReference type="GO" id="GO:0005886">
    <property type="term" value="C:plasma membrane"/>
    <property type="evidence" value="ECO:0007669"/>
    <property type="project" value="UniProtKB-SubCell"/>
</dbReference>
<keyword evidence="5 6" id="KW-0472">Membrane</keyword>
<proteinExistence type="predicted"/>
<protein>
    <submittedName>
        <fullName evidence="7">Putative membrane spanning protein</fullName>
    </submittedName>
</protein>
<dbReference type="GO" id="GO:0140359">
    <property type="term" value="F:ABC-type transporter activity"/>
    <property type="evidence" value="ECO:0007669"/>
    <property type="project" value="InterPro"/>
</dbReference>
<accession>A0A0H4X4J8</accession>
<name>A0A0H4X4J8_9BACT</name>
<evidence type="ECO:0000256" key="3">
    <source>
        <dbReference type="ARBA" id="ARBA00022692"/>
    </source>
</evidence>
<dbReference type="RefSeq" id="WP_002638287.1">
    <property type="nucleotide sequence ID" value="NZ_CP012109.1"/>
</dbReference>
<dbReference type="OrthoDB" id="9794512at2"/>